<organism evidence="4 5">
    <name type="scientific">Paenibacillus oryzisoli</name>
    <dbReference type="NCBI Taxonomy" id="1850517"/>
    <lineage>
        <taxon>Bacteria</taxon>
        <taxon>Bacillati</taxon>
        <taxon>Bacillota</taxon>
        <taxon>Bacilli</taxon>
        <taxon>Bacillales</taxon>
        <taxon>Paenibacillaceae</taxon>
        <taxon>Paenibacillus</taxon>
    </lineage>
</organism>
<dbReference type="InterPro" id="IPR036291">
    <property type="entry name" value="NAD(P)-bd_dom_sf"/>
</dbReference>
<dbReference type="STRING" id="1850517.A8708_03315"/>
<evidence type="ECO:0000256" key="2">
    <source>
        <dbReference type="ARBA" id="ARBA00023002"/>
    </source>
</evidence>
<dbReference type="CDD" id="cd05370">
    <property type="entry name" value="SDR_c2"/>
    <property type="match status" value="1"/>
</dbReference>
<dbReference type="Proteomes" id="UP000078454">
    <property type="component" value="Unassembled WGS sequence"/>
</dbReference>
<evidence type="ECO:0000256" key="1">
    <source>
        <dbReference type="ARBA" id="ARBA00006484"/>
    </source>
</evidence>
<evidence type="ECO:0000313" key="4">
    <source>
        <dbReference type="EMBL" id="OAS15628.1"/>
    </source>
</evidence>
<dbReference type="PANTHER" id="PTHR44196">
    <property type="entry name" value="DEHYDROGENASE/REDUCTASE SDR FAMILY MEMBER 7B"/>
    <property type="match status" value="1"/>
</dbReference>
<accession>A0A198A3S1</accession>
<dbReference type="EMBL" id="LYPB01000081">
    <property type="protein sequence ID" value="OAS15628.1"/>
    <property type="molecule type" value="Genomic_DNA"/>
</dbReference>
<dbReference type="InterPro" id="IPR002347">
    <property type="entry name" value="SDR_fam"/>
</dbReference>
<dbReference type="GO" id="GO:0016491">
    <property type="term" value="F:oxidoreductase activity"/>
    <property type="evidence" value="ECO:0007669"/>
    <property type="project" value="UniProtKB-KW"/>
</dbReference>
<dbReference type="PRINTS" id="PR00081">
    <property type="entry name" value="GDHRDH"/>
</dbReference>
<dbReference type="PANTHER" id="PTHR44196:SF1">
    <property type="entry name" value="DEHYDROGENASE_REDUCTASE SDR FAMILY MEMBER 7B"/>
    <property type="match status" value="1"/>
</dbReference>
<comment type="caution">
    <text evidence="4">The sequence shown here is derived from an EMBL/GenBank/DDBJ whole genome shotgun (WGS) entry which is preliminary data.</text>
</comment>
<keyword evidence="5" id="KW-1185">Reference proteome</keyword>
<dbReference type="InterPro" id="IPR020904">
    <property type="entry name" value="Sc_DH/Rdtase_CS"/>
</dbReference>
<dbReference type="OrthoDB" id="9810734at2"/>
<gene>
    <name evidence="4" type="ORF">A8708_03315</name>
</gene>
<evidence type="ECO:0000313" key="5">
    <source>
        <dbReference type="Proteomes" id="UP000078454"/>
    </source>
</evidence>
<dbReference type="RefSeq" id="WP_068667904.1">
    <property type="nucleotide sequence ID" value="NZ_LYPB01000081.1"/>
</dbReference>
<reference evidence="4 5" key="1">
    <citation type="submission" date="2016-05" db="EMBL/GenBank/DDBJ databases">
        <title>Paenibacillus sp. 1ZS3-15 nov., isolated from the rhizosphere soil.</title>
        <authorList>
            <person name="Zhang X.X."/>
            <person name="Zhang J."/>
        </authorList>
    </citation>
    <scope>NUCLEOTIDE SEQUENCE [LARGE SCALE GENOMIC DNA]</scope>
    <source>
        <strain evidence="4 5">1ZS3-15</strain>
    </source>
</reference>
<name>A0A198A3S1_9BACL</name>
<dbReference type="GO" id="GO:0016020">
    <property type="term" value="C:membrane"/>
    <property type="evidence" value="ECO:0007669"/>
    <property type="project" value="TreeGrafter"/>
</dbReference>
<dbReference type="Gene3D" id="3.40.50.720">
    <property type="entry name" value="NAD(P)-binding Rossmann-like Domain"/>
    <property type="match status" value="1"/>
</dbReference>
<keyword evidence="2" id="KW-0560">Oxidoreductase</keyword>
<dbReference type="Pfam" id="PF00106">
    <property type="entry name" value="adh_short"/>
    <property type="match status" value="1"/>
</dbReference>
<proteinExistence type="inferred from homology"/>
<dbReference type="PRINTS" id="PR00080">
    <property type="entry name" value="SDRFAMILY"/>
</dbReference>
<dbReference type="SUPFAM" id="SSF51735">
    <property type="entry name" value="NAD(P)-binding Rossmann-fold domains"/>
    <property type="match status" value="1"/>
</dbReference>
<evidence type="ECO:0000256" key="3">
    <source>
        <dbReference type="RuleBase" id="RU000363"/>
    </source>
</evidence>
<protein>
    <submittedName>
        <fullName evidence="4">Short-chain dehydrogenase</fullName>
    </submittedName>
</protein>
<dbReference type="PROSITE" id="PS00061">
    <property type="entry name" value="ADH_SHORT"/>
    <property type="match status" value="1"/>
</dbReference>
<sequence length="259" mass="28123">MKMSGNTVLITGGSSGIGFEFASQLLELGNTVIITGRDQVKLDEVKRKLPHVHTFQSDAGDPGAIAALYTAVVKQFPKINVLINNAGLMRKINLHETNANPADLNSEIATNLSGPIWMVQQFLTHLKMQESAAIVNVSSGLAFVPLPISPIYCAAKAGVHSYTLSLRAQLKHTKVKVFELAPPLTETPLVDAFDPTDMSGSKAMRVTDMVSYAIKGIKRDQYEIRPGQSNALKMMNRIAPNFIFGQLSKTVDRMLGASK</sequence>
<dbReference type="AlphaFoldDB" id="A0A198A3S1"/>
<comment type="similarity">
    <text evidence="1 3">Belongs to the short-chain dehydrogenases/reductases (SDR) family.</text>
</comment>